<name>A0A0A8Z6S6_ARUDO</name>
<reference evidence="1" key="2">
    <citation type="journal article" date="2015" name="Data Brief">
        <title>Shoot transcriptome of the giant reed, Arundo donax.</title>
        <authorList>
            <person name="Barrero R.A."/>
            <person name="Guerrero F.D."/>
            <person name="Moolhuijzen P."/>
            <person name="Goolsby J.A."/>
            <person name="Tidwell J."/>
            <person name="Bellgard S.E."/>
            <person name="Bellgard M.I."/>
        </authorList>
    </citation>
    <scope>NUCLEOTIDE SEQUENCE</scope>
    <source>
        <tissue evidence="1">Shoot tissue taken approximately 20 cm above the soil surface</tissue>
    </source>
</reference>
<accession>A0A0A8Z6S6</accession>
<reference evidence="1" key="1">
    <citation type="submission" date="2014-09" db="EMBL/GenBank/DDBJ databases">
        <authorList>
            <person name="Magalhaes I.L.F."/>
            <person name="Oliveira U."/>
            <person name="Santos F.R."/>
            <person name="Vidigal T.H.D.A."/>
            <person name="Brescovit A.D."/>
            <person name="Santos A.J."/>
        </authorList>
    </citation>
    <scope>NUCLEOTIDE SEQUENCE</scope>
    <source>
        <tissue evidence="1">Shoot tissue taken approximately 20 cm above the soil surface</tissue>
    </source>
</reference>
<evidence type="ECO:0000313" key="1">
    <source>
        <dbReference type="EMBL" id="JAD30542.1"/>
    </source>
</evidence>
<proteinExistence type="predicted"/>
<protein>
    <submittedName>
        <fullName evidence="1">Uncharacterized protein</fullName>
    </submittedName>
</protein>
<organism evidence="1">
    <name type="scientific">Arundo donax</name>
    <name type="common">Giant reed</name>
    <name type="synonym">Donax arundinaceus</name>
    <dbReference type="NCBI Taxonomy" id="35708"/>
    <lineage>
        <taxon>Eukaryota</taxon>
        <taxon>Viridiplantae</taxon>
        <taxon>Streptophyta</taxon>
        <taxon>Embryophyta</taxon>
        <taxon>Tracheophyta</taxon>
        <taxon>Spermatophyta</taxon>
        <taxon>Magnoliopsida</taxon>
        <taxon>Liliopsida</taxon>
        <taxon>Poales</taxon>
        <taxon>Poaceae</taxon>
        <taxon>PACMAD clade</taxon>
        <taxon>Arundinoideae</taxon>
        <taxon>Arundineae</taxon>
        <taxon>Arundo</taxon>
    </lineage>
</organism>
<dbReference type="AlphaFoldDB" id="A0A0A8Z6S6"/>
<dbReference type="EMBL" id="GBRH01267353">
    <property type="protein sequence ID" value="JAD30542.1"/>
    <property type="molecule type" value="Transcribed_RNA"/>
</dbReference>
<sequence length="22" mass="2571">MVLGIRSSYRHLHLRSCLMKGL</sequence>